<dbReference type="Gene3D" id="1.10.260.40">
    <property type="entry name" value="lambda repressor-like DNA-binding domains"/>
    <property type="match status" value="1"/>
</dbReference>
<dbReference type="InterPro" id="IPR043917">
    <property type="entry name" value="DUF5753"/>
</dbReference>
<reference evidence="3" key="1">
    <citation type="journal article" date="2019" name="Int. J. Syst. Evol. Microbiol.">
        <title>The Global Catalogue of Microorganisms (GCM) 10K type strain sequencing project: providing services to taxonomists for standard genome sequencing and annotation.</title>
        <authorList>
            <consortium name="The Broad Institute Genomics Platform"/>
            <consortium name="The Broad Institute Genome Sequencing Center for Infectious Disease"/>
            <person name="Wu L."/>
            <person name="Ma J."/>
        </authorList>
    </citation>
    <scope>NUCLEOTIDE SEQUENCE [LARGE SCALE GENOMIC DNA]</scope>
    <source>
        <strain evidence="3">JCM 17388</strain>
    </source>
</reference>
<evidence type="ECO:0000313" key="2">
    <source>
        <dbReference type="EMBL" id="GAA4193013.1"/>
    </source>
</evidence>
<comment type="caution">
    <text evidence="2">The sequence shown here is derived from an EMBL/GenBank/DDBJ whole genome shotgun (WGS) entry which is preliminary data.</text>
</comment>
<dbReference type="Proteomes" id="UP001501251">
    <property type="component" value="Unassembled WGS sequence"/>
</dbReference>
<dbReference type="Pfam" id="PF13560">
    <property type="entry name" value="HTH_31"/>
    <property type="match status" value="1"/>
</dbReference>
<evidence type="ECO:0000313" key="3">
    <source>
        <dbReference type="Proteomes" id="UP001501251"/>
    </source>
</evidence>
<name>A0ABP8AY76_9ACTN</name>
<dbReference type="SMART" id="SM00530">
    <property type="entry name" value="HTH_XRE"/>
    <property type="match status" value="1"/>
</dbReference>
<dbReference type="CDD" id="cd00093">
    <property type="entry name" value="HTH_XRE"/>
    <property type="match status" value="1"/>
</dbReference>
<gene>
    <name evidence="2" type="ORF">GCM10022252_35350</name>
</gene>
<dbReference type="InterPro" id="IPR010982">
    <property type="entry name" value="Lambda_DNA-bd_dom_sf"/>
</dbReference>
<dbReference type="Pfam" id="PF19054">
    <property type="entry name" value="DUF5753"/>
    <property type="match status" value="1"/>
</dbReference>
<dbReference type="RefSeq" id="WP_344918993.1">
    <property type="nucleotide sequence ID" value="NZ_BAABAQ010000005.1"/>
</dbReference>
<dbReference type="SUPFAM" id="SSF47413">
    <property type="entry name" value="lambda repressor-like DNA-binding domains"/>
    <property type="match status" value="1"/>
</dbReference>
<proteinExistence type="predicted"/>
<sequence length="283" mass="32555">MTGNANQAREALGARLRDLRKDAELTGRELASLAGWQSSKISKIEYGKQAPSEADIRAWCLHTGFEHHVPDLIAAVRTIETQYVEWRRQFRSGTKHRQASQIAWEEETYLFRVFQPIMIPGLLQTEEYARIIFSKVIDFYNIPDDLDSGIQARMERQKVLYRGDRRFHMVVSHAALQTHGAEREMMIGQLERLLTLMTLPRLRLGIIPARAELEVTPLHGYWIFDERMVLVETHSAELKITQPREIELYIKSFEAFARSAVYGGEARSLIAKEASRLANESSE</sequence>
<evidence type="ECO:0000259" key="1">
    <source>
        <dbReference type="PROSITE" id="PS50943"/>
    </source>
</evidence>
<dbReference type="PROSITE" id="PS50943">
    <property type="entry name" value="HTH_CROC1"/>
    <property type="match status" value="1"/>
</dbReference>
<organism evidence="2 3">
    <name type="scientific">Streptosporangium oxazolinicum</name>
    <dbReference type="NCBI Taxonomy" id="909287"/>
    <lineage>
        <taxon>Bacteria</taxon>
        <taxon>Bacillati</taxon>
        <taxon>Actinomycetota</taxon>
        <taxon>Actinomycetes</taxon>
        <taxon>Streptosporangiales</taxon>
        <taxon>Streptosporangiaceae</taxon>
        <taxon>Streptosporangium</taxon>
    </lineage>
</organism>
<protein>
    <submittedName>
        <fullName evidence="2">Helix-turn-helix transcriptional regulator</fullName>
    </submittedName>
</protein>
<keyword evidence="3" id="KW-1185">Reference proteome</keyword>
<dbReference type="InterPro" id="IPR001387">
    <property type="entry name" value="Cro/C1-type_HTH"/>
</dbReference>
<dbReference type="EMBL" id="BAABAQ010000005">
    <property type="protein sequence ID" value="GAA4193013.1"/>
    <property type="molecule type" value="Genomic_DNA"/>
</dbReference>
<feature type="domain" description="HTH cro/C1-type" evidence="1">
    <location>
        <begin position="16"/>
        <end position="52"/>
    </location>
</feature>
<accession>A0ABP8AY76</accession>